<dbReference type="EMBL" id="WUMU01000015">
    <property type="protein sequence ID" value="MXN18893.1"/>
    <property type="molecule type" value="Genomic_DNA"/>
</dbReference>
<keyword evidence="2" id="KW-1185">Reference proteome</keyword>
<sequence length="51" mass="5679">MQIQVVLDGGQTLLMRRSARRDVLDRLEANDGRVSLALHRADTILVPEHAA</sequence>
<organism evidence="1 2">
    <name type="scientific">Pseudooceanicola albus</name>
    <dbReference type="NCBI Taxonomy" id="2692189"/>
    <lineage>
        <taxon>Bacteria</taxon>
        <taxon>Pseudomonadati</taxon>
        <taxon>Pseudomonadota</taxon>
        <taxon>Alphaproteobacteria</taxon>
        <taxon>Rhodobacterales</taxon>
        <taxon>Paracoccaceae</taxon>
        <taxon>Pseudooceanicola</taxon>
    </lineage>
</organism>
<evidence type="ECO:0000313" key="1">
    <source>
        <dbReference type="EMBL" id="MXN18893.1"/>
    </source>
</evidence>
<comment type="caution">
    <text evidence="1">The sequence shown here is derived from an EMBL/GenBank/DDBJ whole genome shotgun (WGS) entry which is preliminary data.</text>
</comment>
<gene>
    <name evidence="1" type="ORF">GR170_13665</name>
</gene>
<protein>
    <submittedName>
        <fullName evidence="1">Uncharacterized protein</fullName>
    </submittedName>
</protein>
<dbReference type="Proteomes" id="UP000477911">
    <property type="component" value="Unassembled WGS sequence"/>
</dbReference>
<accession>A0A6L7G893</accession>
<proteinExistence type="predicted"/>
<evidence type="ECO:0000313" key="2">
    <source>
        <dbReference type="Proteomes" id="UP000477911"/>
    </source>
</evidence>
<reference evidence="1 2" key="1">
    <citation type="submission" date="2019-12" db="EMBL/GenBank/DDBJ databases">
        <authorList>
            <person name="Li M."/>
        </authorList>
    </citation>
    <scope>NUCLEOTIDE SEQUENCE [LARGE SCALE GENOMIC DNA]</scope>
    <source>
        <strain evidence="1 2">GBMRC 2024</strain>
    </source>
</reference>
<name>A0A6L7G893_9RHOB</name>
<dbReference type="RefSeq" id="WP_160895008.1">
    <property type="nucleotide sequence ID" value="NZ_WUMU01000015.1"/>
</dbReference>
<dbReference type="AlphaFoldDB" id="A0A6L7G893"/>